<accession>A0A0C3RUW5</accession>
<evidence type="ECO:0000313" key="3">
    <source>
        <dbReference type="Proteomes" id="UP000053257"/>
    </source>
</evidence>
<evidence type="ECO:0000313" key="2">
    <source>
        <dbReference type="EMBL" id="KIP04906.1"/>
    </source>
</evidence>
<proteinExistence type="predicted"/>
<dbReference type="Proteomes" id="UP000053257">
    <property type="component" value="Unassembled WGS sequence"/>
</dbReference>
<sequence length="462" mass="50406">MSEGRDPYIPSIPEVDQHGGDELPSYNDLAVQNGPNSRFGRWRAWIEKRAAERYTDLTPEALEQRRQKGWGAGSQDRNSQPPADFAGPSNSNRPGLALHIQTDIGVPDTPPGLLPEPDGPQPSVGEVLSPTRLQLHQFGSRFLPHTSSPIRCLLPVLGDNMLLIGHDDGLSVLNMFPKEWSDEGLDEKGPNEAEAHHILKGEGFYQMTLLESESTGDGTPQGVVLALVGQPADSARDQEGIRAIRMYNLASLVSLTKWAVVQPPGTLPLHLGSLEVGRNSLGRHHKSKQGLARGLKHLRLENPSHSSGRPLSTHAPYPSAGTTPSLHSRIPLPGRAGSHDSAVSVDSSWDVIEDLPLRWAADFVPLASPGTRLHGTPVLFYDMWRDPNERNRGVAYLAVVVKTNILLYHAPKGERAFRFVKVAVAVDIFTELKLICCIGILHPNYCTKYHVCSASGARVHGT</sequence>
<dbReference type="EMBL" id="KN840559">
    <property type="protein sequence ID" value="KIP04906.1"/>
    <property type="molecule type" value="Genomic_DNA"/>
</dbReference>
<dbReference type="AlphaFoldDB" id="A0A0C3RUW5"/>
<feature type="region of interest" description="Disordered" evidence="1">
    <location>
        <begin position="1"/>
        <end position="34"/>
    </location>
</feature>
<dbReference type="OrthoDB" id="2590590at2759"/>
<dbReference type="HOGENOM" id="CLU_591977_0_0_1"/>
<feature type="region of interest" description="Disordered" evidence="1">
    <location>
        <begin position="301"/>
        <end position="339"/>
    </location>
</feature>
<dbReference type="STRING" id="745531.A0A0C3RUW5"/>
<feature type="compositionally biased region" description="Pro residues" evidence="1">
    <location>
        <begin position="108"/>
        <end position="120"/>
    </location>
</feature>
<protein>
    <submittedName>
        <fullName evidence="2">Uncharacterized protein</fullName>
    </submittedName>
</protein>
<evidence type="ECO:0000256" key="1">
    <source>
        <dbReference type="SAM" id="MobiDB-lite"/>
    </source>
</evidence>
<gene>
    <name evidence="2" type="ORF">PHLGIDRAFT_177949</name>
</gene>
<organism evidence="2 3">
    <name type="scientific">Phlebiopsis gigantea (strain 11061_1 CR5-6)</name>
    <name type="common">White-rot fungus</name>
    <name type="synonym">Peniophora gigantea</name>
    <dbReference type="NCBI Taxonomy" id="745531"/>
    <lineage>
        <taxon>Eukaryota</taxon>
        <taxon>Fungi</taxon>
        <taxon>Dikarya</taxon>
        <taxon>Basidiomycota</taxon>
        <taxon>Agaricomycotina</taxon>
        <taxon>Agaricomycetes</taxon>
        <taxon>Polyporales</taxon>
        <taxon>Phanerochaetaceae</taxon>
        <taxon>Phlebiopsis</taxon>
    </lineage>
</organism>
<name>A0A0C3RUW5_PHLG1</name>
<reference evidence="2 3" key="1">
    <citation type="journal article" date="2014" name="PLoS Genet.">
        <title>Analysis of the Phlebiopsis gigantea genome, transcriptome and secretome provides insight into its pioneer colonization strategies of wood.</title>
        <authorList>
            <person name="Hori C."/>
            <person name="Ishida T."/>
            <person name="Igarashi K."/>
            <person name="Samejima M."/>
            <person name="Suzuki H."/>
            <person name="Master E."/>
            <person name="Ferreira P."/>
            <person name="Ruiz-Duenas F.J."/>
            <person name="Held B."/>
            <person name="Canessa P."/>
            <person name="Larrondo L.F."/>
            <person name="Schmoll M."/>
            <person name="Druzhinina I.S."/>
            <person name="Kubicek C.P."/>
            <person name="Gaskell J.A."/>
            <person name="Kersten P."/>
            <person name="St John F."/>
            <person name="Glasner J."/>
            <person name="Sabat G."/>
            <person name="Splinter BonDurant S."/>
            <person name="Syed K."/>
            <person name="Yadav J."/>
            <person name="Mgbeahuruike A.C."/>
            <person name="Kovalchuk A."/>
            <person name="Asiegbu F.O."/>
            <person name="Lackner G."/>
            <person name="Hoffmeister D."/>
            <person name="Rencoret J."/>
            <person name="Gutierrez A."/>
            <person name="Sun H."/>
            <person name="Lindquist E."/>
            <person name="Barry K."/>
            <person name="Riley R."/>
            <person name="Grigoriev I.V."/>
            <person name="Henrissat B."/>
            <person name="Kues U."/>
            <person name="Berka R.M."/>
            <person name="Martinez A.T."/>
            <person name="Covert S.F."/>
            <person name="Blanchette R.A."/>
            <person name="Cullen D."/>
        </authorList>
    </citation>
    <scope>NUCLEOTIDE SEQUENCE [LARGE SCALE GENOMIC DNA]</scope>
    <source>
        <strain evidence="2 3">11061_1 CR5-6</strain>
    </source>
</reference>
<keyword evidence="3" id="KW-1185">Reference proteome</keyword>
<feature type="region of interest" description="Disordered" evidence="1">
    <location>
        <begin position="53"/>
        <end position="126"/>
    </location>
</feature>